<dbReference type="InterPro" id="IPR023186">
    <property type="entry name" value="IUNH"/>
</dbReference>
<evidence type="ECO:0000256" key="2">
    <source>
        <dbReference type="ARBA" id="ARBA00022801"/>
    </source>
</evidence>
<protein>
    <submittedName>
        <fullName evidence="5">DEHA2C09834p</fullName>
    </submittedName>
</protein>
<evidence type="ECO:0000313" key="5">
    <source>
        <dbReference type="EMBL" id="CAG86182.2"/>
    </source>
</evidence>
<dbReference type="AlphaFoldDB" id="Q6BUK8"/>
<dbReference type="PANTHER" id="PTHR12304:SF4">
    <property type="entry name" value="URIDINE NUCLEOSIDASE"/>
    <property type="match status" value="1"/>
</dbReference>
<dbReference type="OrthoDB" id="432381at2759"/>
<dbReference type="GO" id="GO:0070636">
    <property type="term" value="F:nicotinic acid riboside hydrolase activity"/>
    <property type="evidence" value="ECO:0007669"/>
    <property type="project" value="EnsemblFungi"/>
</dbReference>
<keyword evidence="3" id="KW-0326">Glycosidase</keyword>
<proteinExistence type="inferred from homology"/>
<dbReference type="RefSeq" id="XP_458111.2">
    <property type="nucleotide sequence ID" value="XM_458111.1"/>
</dbReference>
<dbReference type="PANTHER" id="PTHR12304">
    <property type="entry name" value="INOSINE-URIDINE PREFERRING NUCLEOSIDE HYDROLASE"/>
    <property type="match status" value="1"/>
</dbReference>
<evidence type="ECO:0000313" key="6">
    <source>
        <dbReference type="Proteomes" id="UP000000599"/>
    </source>
</evidence>
<dbReference type="SUPFAM" id="SSF53590">
    <property type="entry name" value="Nucleoside hydrolase"/>
    <property type="match status" value="1"/>
</dbReference>
<dbReference type="GO" id="GO:0034355">
    <property type="term" value="P:NAD+ biosynthetic process via the salvage pathway"/>
    <property type="evidence" value="ECO:0007669"/>
    <property type="project" value="EnsemblFungi"/>
</dbReference>
<dbReference type="CDD" id="cd02651">
    <property type="entry name" value="nuc_hydro_IU_UC_XIUA"/>
    <property type="match status" value="1"/>
</dbReference>
<dbReference type="KEGG" id="dha:DEHA2C09834g"/>
<dbReference type="Gene3D" id="3.90.245.10">
    <property type="entry name" value="Ribonucleoside hydrolase-like"/>
    <property type="match status" value="1"/>
</dbReference>
<dbReference type="GO" id="GO:0045437">
    <property type="term" value="F:uridine nucleosidase activity"/>
    <property type="evidence" value="ECO:0007669"/>
    <property type="project" value="EnsemblFungi"/>
</dbReference>
<dbReference type="InterPro" id="IPR036452">
    <property type="entry name" value="Ribo_hydro-like"/>
</dbReference>
<dbReference type="GO" id="GO:0005829">
    <property type="term" value="C:cytosol"/>
    <property type="evidence" value="ECO:0007669"/>
    <property type="project" value="TreeGrafter"/>
</dbReference>
<name>Q6BUK8_DEBHA</name>
<dbReference type="GO" id="GO:0006152">
    <property type="term" value="P:purine nucleoside catabolic process"/>
    <property type="evidence" value="ECO:0007669"/>
    <property type="project" value="TreeGrafter"/>
</dbReference>
<dbReference type="eggNOG" id="KOG2938">
    <property type="taxonomic scope" value="Eukaryota"/>
</dbReference>
<evidence type="ECO:0000259" key="4">
    <source>
        <dbReference type="Pfam" id="PF01156"/>
    </source>
</evidence>
<dbReference type="VEuPathDB" id="FungiDB:DEHA2C09834g"/>
<feature type="domain" description="Inosine/uridine-preferring nucleoside hydrolase" evidence="4">
    <location>
        <begin position="9"/>
        <end position="328"/>
    </location>
</feature>
<dbReference type="GO" id="GO:0019358">
    <property type="term" value="P:nicotinate nucleotide salvage"/>
    <property type="evidence" value="ECO:0007669"/>
    <property type="project" value="EnsemblFungi"/>
</dbReference>
<accession>Q6BUK8</accession>
<dbReference type="GeneID" id="2900224"/>
<evidence type="ECO:0000256" key="1">
    <source>
        <dbReference type="ARBA" id="ARBA00009176"/>
    </source>
</evidence>
<dbReference type="GO" id="GO:0008477">
    <property type="term" value="F:purine nucleosidase activity"/>
    <property type="evidence" value="ECO:0007669"/>
    <property type="project" value="TreeGrafter"/>
</dbReference>
<organism evidence="5 6">
    <name type="scientific">Debaryomyces hansenii (strain ATCC 36239 / CBS 767 / BCRC 21394 / JCM 1990 / NBRC 0083 / IGC 2968)</name>
    <name type="common">Yeast</name>
    <name type="synonym">Torulaspora hansenii</name>
    <dbReference type="NCBI Taxonomy" id="284592"/>
    <lineage>
        <taxon>Eukaryota</taxon>
        <taxon>Fungi</taxon>
        <taxon>Dikarya</taxon>
        <taxon>Ascomycota</taxon>
        <taxon>Saccharomycotina</taxon>
        <taxon>Pichiomycetes</taxon>
        <taxon>Debaryomycetaceae</taxon>
        <taxon>Debaryomyces</taxon>
    </lineage>
</organism>
<dbReference type="STRING" id="284592.Q6BUK8"/>
<dbReference type="FunCoup" id="Q6BUK8">
    <property type="interactions" value="206"/>
</dbReference>
<dbReference type="GO" id="GO:0006218">
    <property type="term" value="P:uridine catabolic process"/>
    <property type="evidence" value="ECO:0007669"/>
    <property type="project" value="EnsemblFungi"/>
</dbReference>
<sequence>MTIADSIPIWLDCDPGNDDAFAILLAAFHPKFNLLGISTVYGNAPNSSTTHNALALLDVLGAEQDQIKVYSGENKPLVKPVKFAPEIHGPTGIGGAKLPKTPRIKESTDQTYLQAMRSAILEHAGKICVICTGTLTNMAILIETYPEVKSKIRFVSIMGGALNKGNATKYAEFNVHCDPLAAANVLNDEELSGKTILTGLNITHKAIATMEVRRNIYDETNPKKDSHVRKLFYDIAMFYAESYRVQHNITLGPPIHDPLAVFLILALVNKQEDLADDVDFKYIKRKLKVIQEGEREGETQIANGDLDESKEEENGVYVGLNVNVELFWSYVLKALDNAEHHVANYNQNSSM</sequence>
<dbReference type="InParanoid" id="Q6BUK8"/>
<dbReference type="GO" id="GO:0070635">
    <property type="term" value="F:nicotinamide riboside hydrolase activity"/>
    <property type="evidence" value="ECO:0007669"/>
    <property type="project" value="EnsemblFungi"/>
</dbReference>
<keyword evidence="2" id="KW-0378">Hydrolase</keyword>
<dbReference type="Pfam" id="PF01156">
    <property type="entry name" value="IU_nuc_hydro"/>
    <property type="match status" value="1"/>
</dbReference>
<comment type="similarity">
    <text evidence="1">Belongs to the IUNH family.</text>
</comment>
<gene>
    <name evidence="5" type="ordered locus">DEHA2C09834g</name>
</gene>
<dbReference type="GO" id="GO:0006216">
    <property type="term" value="P:cytidine catabolic process"/>
    <property type="evidence" value="ECO:0007669"/>
    <property type="project" value="EnsemblFungi"/>
</dbReference>
<evidence type="ECO:0000256" key="3">
    <source>
        <dbReference type="ARBA" id="ARBA00023295"/>
    </source>
</evidence>
<dbReference type="GO" id="GO:0008655">
    <property type="term" value="P:pyrimidine-containing compound salvage"/>
    <property type="evidence" value="ECO:0007669"/>
    <property type="project" value="EnsemblFungi"/>
</dbReference>
<dbReference type="Proteomes" id="UP000000599">
    <property type="component" value="Chromosome C"/>
</dbReference>
<reference evidence="5 6" key="1">
    <citation type="journal article" date="2004" name="Nature">
        <title>Genome evolution in yeasts.</title>
        <authorList>
            <consortium name="Genolevures"/>
            <person name="Dujon B."/>
            <person name="Sherman D."/>
            <person name="Fischer G."/>
            <person name="Durrens P."/>
            <person name="Casaregola S."/>
            <person name="Lafontaine I."/>
            <person name="de Montigny J."/>
            <person name="Marck C."/>
            <person name="Neuveglise C."/>
            <person name="Talla E."/>
            <person name="Goffard N."/>
            <person name="Frangeul L."/>
            <person name="Aigle M."/>
            <person name="Anthouard V."/>
            <person name="Babour A."/>
            <person name="Barbe V."/>
            <person name="Barnay S."/>
            <person name="Blanchin S."/>
            <person name="Beckerich J.M."/>
            <person name="Beyne E."/>
            <person name="Bleykasten C."/>
            <person name="Boisrame A."/>
            <person name="Boyer J."/>
            <person name="Cattolico L."/>
            <person name="Confanioleri F."/>
            <person name="de Daruvar A."/>
            <person name="Despons L."/>
            <person name="Fabre E."/>
            <person name="Fairhead C."/>
            <person name="Ferry-Dumazet H."/>
            <person name="Groppi A."/>
            <person name="Hantraye F."/>
            <person name="Hennequin C."/>
            <person name="Jauniaux N."/>
            <person name="Joyet P."/>
            <person name="Kachouri R."/>
            <person name="Kerrest A."/>
            <person name="Koszul R."/>
            <person name="Lemaire M."/>
            <person name="Lesur I."/>
            <person name="Ma L."/>
            <person name="Muller H."/>
            <person name="Nicaud J.M."/>
            <person name="Nikolski M."/>
            <person name="Oztas S."/>
            <person name="Ozier-Kalogeropoulos O."/>
            <person name="Pellenz S."/>
            <person name="Potier S."/>
            <person name="Richard G.F."/>
            <person name="Straub M.L."/>
            <person name="Suleau A."/>
            <person name="Swennene D."/>
            <person name="Tekaia F."/>
            <person name="Wesolowski-Louvel M."/>
            <person name="Westhof E."/>
            <person name="Wirth B."/>
            <person name="Zeniou-Meyer M."/>
            <person name="Zivanovic I."/>
            <person name="Bolotin-Fukuhara M."/>
            <person name="Thierry A."/>
            <person name="Bouchier C."/>
            <person name="Caudron B."/>
            <person name="Scarpelli C."/>
            <person name="Gaillardin C."/>
            <person name="Weissenbach J."/>
            <person name="Wincker P."/>
            <person name="Souciet J.L."/>
        </authorList>
    </citation>
    <scope>NUCLEOTIDE SEQUENCE [LARGE SCALE GENOMIC DNA]</scope>
    <source>
        <strain evidence="6">ATCC 36239 / CBS 767 / BCRC 21394 / JCM 1990 / NBRC 0083 / IGC 2968</strain>
    </source>
</reference>
<keyword evidence="6" id="KW-1185">Reference proteome</keyword>
<dbReference type="InterPro" id="IPR001910">
    <property type="entry name" value="Inosine/uridine_hydrolase_dom"/>
</dbReference>
<dbReference type="OMA" id="WVGVETK"/>
<dbReference type="EMBL" id="CR382135">
    <property type="protein sequence ID" value="CAG86182.2"/>
    <property type="molecule type" value="Genomic_DNA"/>
</dbReference>
<dbReference type="HOGENOM" id="CLU_036838_2_0_1"/>